<reference evidence="1" key="1">
    <citation type="submission" date="2023-03" db="EMBL/GenBank/DDBJ databases">
        <title>Chromosome-scale reference genome and RAD-based genetic map of yellow starthistle (Centaurea solstitialis) reveal putative structural variation and QTLs associated with invader traits.</title>
        <authorList>
            <person name="Reatini B."/>
            <person name="Cang F.A."/>
            <person name="Jiang Q."/>
            <person name="Mckibben M.T.W."/>
            <person name="Barker M.S."/>
            <person name="Rieseberg L.H."/>
            <person name="Dlugosch K.M."/>
        </authorList>
    </citation>
    <scope>NUCLEOTIDE SEQUENCE</scope>
    <source>
        <strain evidence="1">CAN-66</strain>
        <tissue evidence="1">Leaf</tissue>
    </source>
</reference>
<keyword evidence="2" id="KW-1185">Reference proteome</keyword>
<protein>
    <submittedName>
        <fullName evidence="1">Uncharacterized protein</fullName>
    </submittedName>
</protein>
<dbReference type="EMBL" id="JARYMX010000001">
    <property type="protein sequence ID" value="KAJ9566450.1"/>
    <property type="molecule type" value="Genomic_DNA"/>
</dbReference>
<dbReference type="PANTHER" id="PTHR35317">
    <property type="entry name" value="OS04G0629600 PROTEIN"/>
    <property type="match status" value="1"/>
</dbReference>
<dbReference type="Proteomes" id="UP001172457">
    <property type="component" value="Chromosome 1"/>
</dbReference>
<proteinExistence type="predicted"/>
<evidence type="ECO:0000313" key="1">
    <source>
        <dbReference type="EMBL" id="KAJ9566450.1"/>
    </source>
</evidence>
<sequence>MSYDIEQPAITEFRLQITSMLFLSSANSSTSLMVLGELDQQYEHQFMNCENAKVLWQALEKRFAGSKSTKRNQKAILRQQYENFVSSKNETMTQTFDRYNKLIGELATIGVKIENDDINRKFLRSLGEEWTMYTVSLRQSGDLESKELDDLYNDLRVFEAEVEAKRKPIGYSHC</sequence>
<dbReference type="AlphaFoldDB" id="A0AA38WT74"/>
<accession>A0AA38WT74</accession>
<organism evidence="1 2">
    <name type="scientific">Centaurea solstitialis</name>
    <name type="common">yellow star-thistle</name>
    <dbReference type="NCBI Taxonomy" id="347529"/>
    <lineage>
        <taxon>Eukaryota</taxon>
        <taxon>Viridiplantae</taxon>
        <taxon>Streptophyta</taxon>
        <taxon>Embryophyta</taxon>
        <taxon>Tracheophyta</taxon>
        <taxon>Spermatophyta</taxon>
        <taxon>Magnoliopsida</taxon>
        <taxon>eudicotyledons</taxon>
        <taxon>Gunneridae</taxon>
        <taxon>Pentapetalae</taxon>
        <taxon>asterids</taxon>
        <taxon>campanulids</taxon>
        <taxon>Asterales</taxon>
        <taxon>Asteraceae</taxon>
        <taxon>Carduoideae</taxon>
        <taxon>Cardueae</taxon>
        <taxon>Centaureinae</taxon>
        <taxon>Centaurea</taxon>
    </lineage>
</organism>
<comment type="caution">
    <text evidence="1">The sequence shown here is derived from an EMBL/GenBank/DDBJ whole genome shotgun (WGS) entry which is preliminary data.</text>
</comment>
<dbReference type="PANTHER" id="PTHR35317:SF23">
    <property type="entry name" value="OS04G0629600 PROTEIN"/>
    <property type="match status" value="1"/>
</dbReference>
<evidence type="ECO:0000313" key="2">
    <source>
        <dbReference type="Proteomes" id="UP001172457"/>
    </source>
</evidence>
<gene>
    <name evidence="1" type="ORF">OSB04_002416</name>
</gene>
<dbReference type="Pfam" id="PF14223">
    <property type="entry name" value="Retrotran_gag_2"/>
    <property type="match status" value="1"/>
</dbReference>
<name>A0AA38WT74_9ASTR</name>